<dbReference type="Proteomes" id="UP001165423">
    <property type="component" value="Unassembled WGS sequence"/>
</dbReference>
<reference evidence="2 3" key="1">
    <citation type="submission" date="2022-03" db="EMBL/GenBank/DDBJ databases">
        <title>Luteimonas soily sp. nov., a novel bacterium isolated from the soil.</title>
        <authorList>
            <person name="Zhang X."/>
        </authorList>
    </citation>
    <scope>NUCLEOTIDE SEQUENCE [LARGE SCALE GENOMIC DNA]</scope>
    <source>
        <strain evidence="2 3">50</strain>
    </source>
</reference>
<organism evidence="2 3">
    <name type="scientific">Cognatiluteimonas sedimenti</name>
    <dbReference type="NCBI Taxonomy" id="2927791"/>
    <lineage>
        <taxon>Bacteria</taxon>
        <taxon>Pseudomonadati</taxon>
        <taxon>Pseudomonadota</taxon>
        <taxon>Gammaproteobacteria</taxon>
        <taxon>Lysobacterales</taxon>
        <taxon>Lysobacteraceae</taxon>
        <taxon>Cognatiluteimonas</taxon>
    </lineage>
</organism>
<evidence type="ECO:0008006" key="4">
    <source>
        <dbReference type="Google" id="ProtNLM"/>
    </source>
</evidence>
<gene>
    <name evidence="2" type="ORF">MQC88_12160</name>
</gene>
<evidence type="ECO:0000256" key="1">
    <source>
        <dbReference type="SAM" id="MobiDB-lite"/>
    </source>
</evidence>
<proteinExistence type="predicted"/>
<keyword evidence="3" id="KW-1185">Reference proteome</keyword>
<dbReference type="RefSeq" id="WP_243322456.1">
    <property type="nucleotide sequence ID" value="NZ_JALGCL010000005.1"/>
</dbReference>
<dbReference type="EMBL" id="JALGCL010000005">
    <property type="protein sequence ID" value="MCJ0826696.1"/>
    <property type="molecule type" value="Genomic_DNA"/>
</dbReference>
<feature type="region of interest" description="Disordered" evidence="1">
    <location>
        <begin position="30"/>
        <end position="59"/>
    </location>
</feature>
<protein>
    <recommendedName>
        <fullName evidence="4">C-type lysozyme inhibitor domain-containing protein</fullName>
    </recommendedName>
</protein>
<comment type="caution">
    <text evidence="2">The sequence shown here is derived from an EMBL/GenBank/DDBJ whole genome shotgun (WGS) entry which is preliminary data.</text>
</comment>
<evidence type="ECO:0000313" key="2">
    <source>
        <dbReference type="EMBL" id="MCJ0826696.1"/>
    </source>
</evidence>
<feature type="compositionally biased region" description="Low complexity" evidence="1">
    <location>
        <begin position="32"/>
        <end position="50"/>
    </location>
</feature>
<name>A0ABT0A6U7_9GAMM</name>
<sequence>MRNSLLIGACLAAALCACSKQDPAPVTEEARAPVASTASAADTAQQAPARQQRKPVTAQEIDQIRASGRSGFWSEPDAFCTDATRQQATLFWNIEGNAKGVTVVLLDKAGKERRIGQGGPVGRKTTGRWLKAGSTFLLRDKDSKAEVGKLAIAGKQC</sequence>
<dbReference type="PROSITE" id="PS51257">
    <property type="entry name" value="PROKAR_LIPOPROTEIN"/>
    <property type="match status" value="1"/>
</dbReference>
<evidence type="ECO:0000313" key="3">
    <source>
        <dbReference type="Proteomes" id="UP001165423"/>
    </source>
</evidence>
<accession>A0ABT0A6U7</accession>